<comment type="caution">
    <text evidence="2">The sequence shown here is derived from an EMBL/GenBank/DDBJ whole genome shotgun (WGS) entry which is preliminary data.</text>
</comment>
<evidence type="ECO:0000313" key="3">
    <source>
        <dbReference type="Proteomes" id="UP000031982"/>
    </source>
</evidence>
<evidence type="ECO:0000313" key="2">
    <source>
        <dbReference type="EMBL" id="KIL78758.1"/>
    </source>
</evidence>
<evidence type="ECO:0000256" key="1">
    <source>
        <dbReference type="SAM" id="MobiDB-lite"/>
    </source>
</evidence>
<feature type="region of interest" description="Disordered" evidence="1">
    <location>
        <begin position="1"/>
        <end position="20"/>
    </location>
</feature>
<feature type="compositionally biased region" description="Basic residues" evidence="1">
    <location>
        <begin position="1"/>
        <end position="16"/>
    </location>
</feature>
<reference evidence="2 3" key="1">
    <citation type="submission" date="2015-01" db="EMBL/GenBank/DDBJ databases">
        <title>Genome Assembly of Bacillus badius MTCC 1458.</title>
        <authorList>
            <person name="Verma A."/>
            <person name="Khatri I."/>
            <person name="Mual P."/>
            <person name="Subramanian S."/>
            <person name="Krishnamurthi S."/>
        </authorList>
    </citation>
    <scope>NUCLEOTIDE SEQUENCE [LARGE SCALE GENOMIC DNA]</scope>
    <source>
        <strain evidence="2 3">MTCC 1458</strain>
    </source>
</reference>
<sequence length="50" mass="5912">MYRELKVRKRLSKHHPVQQDQIDRIALDQLVPGNDPVQQIEQTMDNVKSD</sequence>
<organism evidence="2 3">
    <name type="scientific">Bacillus badius</name>
    <dbReference type="NCBI Taxonomy" id="1455"/>
    <lineage>
        <taxon>Bacteria</taxon>
        <taxon>Bacillati</taxon>
        <taxon>Bacillota</taxon>
        <taxon>Bacilli</taxon>
        <taxon>Bacillales</taxon>
        <taxon>Bacillaceae</taxon>
        <taxon>Pseudobacillus</taxon>
    </lineage>
</organism>
<gene>
    <name evidence="2" type="ORF">SD77_4438</name>
</gene>
<dbReference type="EMBL" id="JXLP01000009">
    <property type="protein sequence ID" value="KIL78758.1"/>
    <property type="molecule type" value="Genomic_DNA"/>
</dbReference>
<evidence type="ECO:0008006" key="4">
    <source>
        <dbReference type="Google" id="ProtNLM"/>
    </source>
</evidence>
<name>A0ABR5AVJ1_BACBA</name>
<protein>
    <recommendedName>
        <fullName evidence="4">Mobile element protein</fullName>
    </recommendedName>
</protein>
<proteinExistence type="predicted"/>
<dbReference type="Proteomes" id="UP000031982">
    <property type="component" value="Unassembled WGS sequence"/>
</dbReference>
<keyword evidence="3" id="KW-1185">Reference proteome</keyword>
<accession>A0ABR5AVJ1</accession>